<name>A0A9D3NVJ3_9TELE</name>
<keyword evidence="2" id="KW-0597">Phosphoprotein</keyword>
<evidence type="ECO:0000259" key="5">
    <source>
        <dbReference type="Pfam" id="PF02879"/>
    </source>
</evidence>
<dbReference type="AlphaFoldDB" id="A0A9D3NVJ3"/>
<dbReference type="EMBL" id="JAHKSW010000007">
    <property type="protein sequence ID" value="KAG7329828.1"/>
    <property type="molecule type" value="Genomic_DNA"/>
</dbReference>
<organism evidence="7 8">
    <name type="scientific">Hemibagrus wyckioides</name>
    <dbReference type="NCBI Taxonomy" id="337641"/>
    <lineage>
        <taxon>Eukaryota</taxon>
        <taxon>Metazoa</taxon>
        <taxon>Chordata</taxon>
        <taxon>Craniata</taxon>
        <taxon>Vertebrata</taxon>
        <taxon>Euteleostomi</taxon>
        <taxon>Actinopterygii</taxon>
        <taxon>Neopterygii</taxon>
        <taxon>Teleostei</taxon>
        <taxon>Ostariophysi</taxon>
        <taxon>Siluriformes</taxon>
        <taxon>Bagridae</taxon>
        <taxon>Hemibagrus</taxon>
    </lineage>
</organism>
<dbReference type="SUPFAM" id="SSF55957">
    <property type="entry name" value="Phosphoglucomutase, C-terminal domain"/>
    <property type="match status" value="1"/>
</dbReference>
<evidence type="ECO:0000259" key="4">
    <source>
        <dbReference type="Pfam" id="PF02878"/>
    </source>
</evidence>
<evidence type="ECO:0008006" key="9">
    <source>
        <dbReference type="Google" id="ProtNLM"/>
    </source>
</evidence>
<evidence type="ECO:0000313" key="7">
    <source>
        <dbReference type="EMBL" id="KAG7329828.1"/>
    </source>
</evidence>
<dbReference type="InterPro" id="IPR005846">
    <property type="entry name" value="A-D-PHexomutase_a/b/a-III"/>
</dbReference>
<dbReference type="InterPro" id="IPR016055">
    <property type="entry name" value="A-D-PHexomutase_a/b/a-I/II/III"/>
</dbReference>
<keyword evidence="3" id="KW-0460">Magnesium</keyword>
<dbReference type="InterPro" id="IPR016066">
    <property type="entry name" value="A-D-PHexomutase_CS"/>
</dbReference>
<dbReference type="Proteomes" id="UP000824219">
    <property type="component" value="Linkage Group LG07"/>
</dbReference>
<gene>
    <name evidence="7" type="ORF">KOW79_006050</name>
</gene>
<evidence type="ECO:0000256" key="2">
    <source>
        <dbReference type="ARBA" id="ARBA00022553"/>
    </source>
</evidence>
<dbReference type="NCBIfam" id="NF005737">
    <property type="entry name" value="PRK07564.1-1"/>
    <property type="match status" value="1"/>
</dbReference>
<dbReference type="PANTHER" id="PTHR22573:SF60">
    <property type="entry name" value="PHOSPHOGLUCOMUTASE-1"/>
    <property type="match status" value="1"/>
</dbReference>
<keyword evidence="3" id="KW-0479">Metal-binding</keyword>
<feature type="domain" description="Alpha-D-phosphohexomutase alpha/beta/alpha" evidence="6">
    <location>
        <begin position="311"/>
        <end position="424"/>
    </location>
</feature>
<dbReference type="FunFam" id="3.40.120.10:FF:000005">
    <property type="entry name" value="Phosphoglucomutase 5"/>
    <property type="match status" value="1"/>
</dbReference>
<reference evidence="7 8" key="1">
    <citation type="submission" date="2021-06" db="EMBL/GenBank/DDBJ databases">
        <title>Chromosome-level genome assembly of the red-tail catfish (Hemibagrus wyckioides).</title>
        <authorList>
            <person name="Shao F."/>
        </authorList>
    </citation>
    <scope>NUCLEOTIDE SEQUENCE [LARGE SCALE GENOMIC DNA]</scope>
    <source>
        <strain evidence="7">EC202008001</strain>
        <tissue evidence="7">Blood</tissue>
    </source>
</reference>
<dbReference type="PANTHER" id="PTHR22573">
    <property type="entry name" value="PHOSPHOHEXOMUTASE FAMILY MEMBER"/>
    <property type="match status" value="1"/>
</dbReference>
<evidence type="ECO:0000313" key="8">
    <source>
        <dbReference type="Proteomes" id="UP000824219"/>
    </source>
</evidence>
<keyword evidence="8" id="KW-1185">Reference proteome</keyword>
<dbReference type="InterPro" id="IPR005844">
    <property type="entry name" value="A-D-PHexomutase_a/b/a-I"/>
</dbReference>
<dbReference type="InterPro" id="IPR036900">
    <property type="entry name" value="A-D-PHexomutase_C_sf"/>
</dbReference>
<dbReference type="GO" id="GO:0004614">
    <property type="term" value="F:phosphoglucomutase activity"/>
    <property type="evidence" value="ECO:0007669"/>
    <property type="project" value="InterPro"/>
</dbReference>
<dbReference type="Pfam" id="PF02878">
    <property type="entry name" value="PGM_PMM_I"/>
    <property type="match status" value="1"/>
</dbReference>
<dbReference type="FunFam" id="3.40.120.10:FF:000004">
    <property type="entry name" value="Phosphoglucomutase 5"/>
    <property type="match status" value="1"/>
</dbReference>
<evidence type="ECO:0000256" key="3">
    <source>
        <dbReference type="RuleBase" id="RU004326"/>
    </source>
</evidence>
<feature type="domain" description="Alpha-D-phosphohexomutase alpha/beta/alpha" evidence="5">
    <location>
        <begin position="198"/>
        <end position="305"/>
    </location>
</feature>
<protein>
    <recommendedName>
        <fullName evidence="9">Phosphoglucomutase</fullName>
    </recommendedName>
</protein>
<evidence type="ECO:0000259" key="6">
    <source>
        <dbReference type="Pfam" id="PF02880"/>
    </source>
</evidence>
<dbReference type="Pfam" id="PF02879">
    <property type="entry name" value="PGM_PMM_II"/>
    <property type="match status" value="1"/>
</dbReference>
<comment type="similarity">
    <text evidence="1 3">Belongs to the phosphohexose mutase family.</text>
</comment>
<dbReference type="FunFam" id="3.30.310.50:FF:000002">
    <property type="entry name" value="Phosphoglucomutase 5"/>
    <property type="match status" value="1"/>
</dbReference>
<dbReference type="GO" id="GO:0000287">
    <property type="term" value="F:magnesium ion binding"/>
    <property type="evidence" value="ECO:0007669"/>
    <property type="project" value="InterPro"/>
</dbReference>
<accession>A0A9D3NVJ3</accession>
<dbReference type="Gene3D" id="3.30.310.50">
    <property type="entry name" value="Alpha-D-phosphohexomutase, C-terminal domain"/>
    <property type="match status" value="1"/>
</dbReference>
<dbReference type="Gene3D" id="3.40.120.10">
    <property type="entry name" value="Alpha-D-Glucose-1,6-Bisphosphate, subunit A, domain 3"/>
    <property type="match status" value="3"/>
</dbReference>
<dbReference type="Pfam" id="PF02880">
    <property type="entry name" value="PGM_PMM_III"/>
    <property type="match status" value="1"/>
</dbReference>
<dbReference type="GO" id="GO:0005975">
    <property type="term" value="P:carbohydrate metabolic process"/>
    <property type="evidence" value="ECO:0007669"/>
    <property type="project" value="InterPro"/>
</dbReference>
<dbReference type="CDD" id="cd03085">
    <property type="entry name" value="PGM1"/>
    <property type="match status" value="1"/>
</dbReference>
<proteinExistence type="inferred from homology"/>
<comment type="caution">
    <text evidence="7">The sequence shown here is derived from an EMBL/GenBank/DDBJ whole genome shotgun (WGS) entry which is preliminary data.</text>
</comment>
<dbReference type="PROSITE" id="PS00710">
    <property type="entry name" value="PGM_PMM"/>
    <property type="match status" value="1"/>
</dbReference>
<dbReference type="PRINTS" id="PR00509">
    <property type="entry name" value="PGMPMM"/>
</dbReference>
<dbReference type="InterPro" id="IPR005841">
    <property type="entry name" value="Alpha-D-phosphohexomutase_SF"/>
</dbReference>
<dbReference type="Pfam" id="PF24947">
    <property type="entry name" value="PGM1_C_vert_fung"/>
    <property type="match status" value="1"/>
</dbReference>
<dbReference type="GO" id="GO:0005829">
    <property type="term" value="C:cytosol"/>
    <property type="evidence" value="ECO:0007669"/>
    <property type="project" value="TreeGrafter"/>
</dbReference>
<dbReference type="SUPFAM" id="SSF53738">
    <property type="entry name" value="Phosphoglucomutase, first 3 domains"/>
    <property type="match status" value="3"/>
</dbReference>
<sequence length="566" mass="62494">MEDSPLQVLHLETEPYPDQRPSGGGLRKNVRVFQCKRNYLQNFIQSIFSSIDLRERQGCTMVVGGDGRYFNTAAIQVVVQMAAANGVGRLVIGQNGIMSTPAVSSVIRKFKAIGGFVLTASHNPGGPDGEFGIKFNIANGGPAPSAVTDKIFQISRGIEEYAICPELTVDLTTLGKQTFDLENKFKPFTVEIVDPVESYANMLRNIFDFAALKELLSGQNHIRIRLDAMHGVAGPYVKKILCEELGSPANSAINCVPQEDFGGRLPDPNLTNAADLLETMKSGQFDFGAAFDGDGDRNMILGKNGFFVNPSDSVAVIAANIFCIPYFQHMGVRGFARTMSSSAALDNVAKATKIQLYETPAGWKFFGKLMDAGRLSLYGEENFGTGADHIREKDGLWAVLAWLSILAFRKQSVEEVMIDHWKTYGRNYYTRYDYEDVEIDIAVDLMLDLEVIITDKAFVGQKFTVGEKTYEVEKADNFEYNDPVDGSVTRNQGLRIIFQGGSRIVFRLSGTASGATIHLYIDRYEKDENQILQDPQVKLADLLNIALKLSQLCERTGRTAPNLITS</sequence>
<evidence type="ECO:0000256" key="1">
    <source>
        <dbReference type="ARBA" id="ARBA00010231"/>
    </source>
</evidence>
<dbReference type="InterPro" id="IPR045244">
    <property type="entry name" value="PGM"/>
</dbReference>
<feature type="domain" description="Alpha-D-phosphohexomutase alpha/beta/alpha" evidence="4">
    <location>
        <begin position="23"/>
        <end position="161"/>
    </location>
</feature>
<dbReference type="InterPro" id="IPR005845">
    <property type="entry name" value="A-D-PHexomutase_a/b/a-II"/>
</dbReference>
<dbReference type="OrthoDB" id="2291at2759"/>